<dbReference type="InterPro" id="IPR012876">
    <property type="entry name" value="DUF1677_pln"/>
</dbReference>
<accession>A0A8T3A049</accession>
<dbReference type="AlphaFoldDB" id="A0A8T3A049"/>
<evidence type="ECO:0000313" key="3">
    <source>
        <dbReference type="Proteomes" id="UP000829196"/>
    </source>
</evidence>
<reference evidence="2" key="1">
    <citation type="journal article" date="2022" name="Front. Genet.">
        <title>Chromosome-Scale Assembly of the Dendrobium nobile Genome Provides Insights Into the Molecular Mechanism of the Biosynthesis of the Medicinal Active Ingredient of Dendrobium.</title>
        <authorList>
            <person name="Xu Q."/>
            <person name="Niu S.-C."/>
            <person name="Li K.-L."/>
            <person name="Zheng P.-J."/>
            <person name="Zhang X.-J."/>
            <person name="Jia Y."/>
            <person name="Liu Y."/>
            <person name="Niu Y.-X."/>
            <person name="Yu L.-H."/>
            <person name="Chen D.-F."/>
            <person name="Zhang G.-Q."/>
        </authorList>
    </citation>
    <scope>NUCLEOTIDE SEQUENCE</scope>
    <source>
        <tissue evidence="2">Leaf</tissue>
    </source>
</reference>
<comment type="caution">
    <text evidence="2">The sequence shown here is derived from an EMBL/GenBank/DDBJ whole genome shotgun (WGS) entry which is preliminary data.</text>
</comment>
<dbReference type="PANTHER" id="PTHR33108:SF2">
    <property type="entry name" value="OS03G0665700 PROTEIN"/>
    <property type="match status" value="1"/>
</dbReference>
<protein>
    <submittedName>
        <fullName evidence="2">Uncharacterized protein</fullName>
    </submittedName>
</protein>
<keyword evidence="3" id="KW-1185">Reference proteome</keyword>
<organism evidence="2 3">
    <name type="scientific">Dendrobium nobile</name>
    <name type="common">Orchid</name>
    <dbReference type="NCBI Taxonomy" id="94219"/>
    <lineage>
        <taxon>Eukaryota</taxon>
        <taxon>Viridiplantae</taxon>
        <taxon>Streptophyta</taxon>
        <taxon>Embryophyta</taxon>
        <taxon>Tracheophyta</taxon>
        <taxon>Spermatophyta</taxon>
        <taxon>Magnoliopsida</taxon>
        <taxon>Liliopsida</taxon>
        <taxon>Asparagales</taxon>
        <taxon>Orchidaceae</taxon>
        <taxon>Epidendroideae</taxon>
        <taxon>Malaxideae</taxon>
        <taxon>Dendrobiinae</taxon>
        <taxon>Dendrobium</taxon>
    </lineage>
</organism>
<dbReference type="Proteomes" id="UP000829196">
    <property type="component" value="Unassembled WGS sequence"/>
</dbReference>
<dbReference type="EMBL" id="JAGYWB010000019">
    <property type="protein sequence ID" value="KAI0487895.1"/>
    <property type="molecule type" value="Genomic_DNA"/>
</dbReference>
<proteinExistence type="predicted"/>
<gene>
    <name evidence="2" type="ORF">KFK09_027718</name>
</gene>
<feature type="compositionally biased region" description="Acidic residues" evidence="1">
    <location>
        <begin position="94"/>
        <end position="147"/>
    </location>
</feature>
<evidence type="ECO:0000313" key="2">
    <source>
        <dbReference type="EMBL" id="KAI0487895.1"/>
    </source>
</evidence>
<dbReference type="Pfam" id="PF07911">
    <property type="entry name" value="DUF1677"/>
    <property type="match status" value="1"/>
</dbReference>
<dbReference type="PANTHER" id="PTHR33108">
    <property type="entry name" value="OS01G0745000 PROTEIN"/>
    <property type="match status" value="1"/>
</dbReference>
<dbReference type="OrthoDB" id="783925at2759"/>
<name>A0A8T3A049_DENNO</name>
<evidence type="ECO:0000256" key="1">
    <source>
        <dbReference type="SAM" id="MobiDB-lite"/>
    </source>
</evidence>
<feature type="region of interest" description="Disordered" evidence="1">
    <location>
        <begin position="77"/>
        <end position="160"/>
    </location>
</feature>
<feature type="compositionally biased region" description="Low complexity" evidence="1">
    <location>
        <begin position="79"/>
        <end position="92"/>
    </location>
</feature>
<sequence>MEKVVSVYCDCCGWKENCTQEYISQVKANFEEKWLCGICSEAVREEMMKGNRKTKDALKALMSVSSELKAKNASIANGSWSGDLSASTSSSSMDENEAEELNEEEAGEINEESAEEINEEAAEEIDEEEEGEINEEEAGEINEEEAGDMSSYFQCSLHVE</sequence>